<proteinExistence type="predicted"/>
<dbReference type="RefSeq" id="WP_224138048.1">
    <property type="nucleotide sequence ID" value="NZ_JAIQUM010000011.1"/>
</dbReference>
<organism evidence="2 3">
    <name type="scientific">Metabacillus rhizolycopersici</name>
    <dbReference type="NCBI Taxonomy" id="2875709"/>
    <lineage>
        <taxon>Bacteria</taxon>
        <taxon>Bacillati</taxon>
        <taxon>Bacillota</taxon>
        <taxon>Bacilli</taxon>
        <taxon>Bacillales</taxon>
        <taxon>Bacillaceae</taxon>
        <taxon>Metabacillus</taxon>
    </lineage>
</organism>
<feature type="transmembrane region" description="Helical" evidence="1">
    <location>
        <begin position="21"/>
        <end position="46"/>
    </location>
</feature>
<evidence type="ECO:0000256" key="1">
    <source>
        <dbReference type="SAM" id="Phobius"/>
    </source>
</evidence>
<accession>A0ABS7UP20</accession>
<keyword evidence="1" id="KW-0812">Transmembrane</keyword>
<dbReference type="PANTHER" id="PTHR43471">
    <property type="entry name" value="ABC TRANSPORTER PERMEASE"/>
    <property type="match status" value="1"/>
</dbReference>
<protein>
    <submittedName>
        <fullName evidence="2">ABC transporter permease subunit</fullName>
    </submittedName>
</protein>
<keyword evidence="1" id="KW-1133">Transmembrane helix</keyword>
<gene>
    <name evidence="2" type="ORF">K9V48_07290</name>
</gene>
<evidence type="ECO:0000313" key="2">
    <source>
        <dbReference type="EMBL" id="MBZ5750050.1"/>
    </source>
</evidence>
<feature type="transmembrane region" description="Helical" evidence="1">
    <location>
        <begin position="215"/>
        <end position="236"/>
    </location>
</feature>
<dbReference type="Pfam" id="PF12679">
    <property type="entry name" value="ABC2_membrane_2"/>
    <property type="match status" value="1"/>
</dbReference>
<feature type="transmembrane region" description="Helical" evidence="1">
    <location>
        <begin position="242"/>
        <end position="259"/>
    </location>
</feature>
<name>A0ABS7UP20_9BACI</name>
<feature type="transmembrane region" description="Helical" evidence="1">
    <location>
        <begin position="181"/>
        <end position="203"/>
    </location>
</feature>
<keyword evidence="3" id="KW-1185">Reference proteome</keyword>
<keyword evidence="1" id="KW-0472">Membrane</keyword>
<feature type="transmembrane region" description="Helical" evidence="1">
    <location>
        <begin position="136"/>
        <end position="161"/>
    </location>
</feature>
<sequence>MNKRMVQIIAKKDIKSILATKQILIPMLILPTILCVIMPAFVVYLLQTYNLSLINGLDQMVNLIGEIPGKEGEVIRGISDRKSQEIYLFVNYMLPPLYLLVPVITSMMIAANSFVGEKERRTLESLLFAPINIKDLFIGKMLAAFLPAMSISLGGLLLSALVINFLTYGQFNSVLFLTTNWLMFVFWIVPSLTVLTILFNILISARVKGFQEAQQIGGVTVLPIIGLLIGQVSGLFYLNPMIILLIGILLITISVFLLIKISKMNERHILFEKQVY</sequence>
<feature type="transmembrane region" description="Helical" evidence="1">
    <location>
        <begin position="97"/>
        <end position="115"/>
    </location>
</feature>
<dbReference type="Proteomes" id="UP001165287">
    <property type="component" value="Unassembled WGS sequence"/>
</dbReference>
<reference evidence="2" key="1">
    <citation type="submission" date="2024-05" db="EMBL/GenBank/DDBJ databases">
        <title>Metabacillus sp. nov., isolated from the rhizosphere soil of tomato plants.</title>
        <authorList>
            <person name="Ma R."/>
        </authorList>
    </citation>
    <scope>NUCLEOTIDE SEQUENCE</scope>
    <source>
        <strain evidence="2">DBTR6</strain>
    </source>
</reference>
<evidence type="ECO:0000313" key="3">
    <source>
        <dbReference type="Proteomes" id="UP001165287"/>
    </source>
</evidence>
<comment type="caution">
    <text evidence="2">The sequence shown here is derived from an EMBL/GenBank/DDBJ whole genome shotgun (WGS) entry which is preliminary data.</text>
</comment>
<dbReference type="EMBL" id="JAIQUM010000011">
    <property type="protein sequence ID" value="MBZ5750050.1"/>
    <property type="molecule type" value="Genomic_DNA"/>
</dbReference>